<sequence length="144" mass="15804">MSPSKTPQTMKPATAAKKLGIYLPAAPAELQEAPMTRETLNELLQSPPEWLVELRLNGPHPRDVVARKLGVSISGLARAGVTDALTTAQIKELLEAPPEWLVTERRIQAEVREENHRVNDIKAGKRAGAESDDPVDRRRDASAE</sequence>
<evidence type="ECO:0000313" key="2">
    <source>
        <dbReference type="EMBL" id="NYD69802.1"/>
    </source>
</evidence>
<evidence type="ECO:0000256" key="1">
    <source>
        <dbReference type="SAM" id="MobiDB-lite"/>
    </source>
</evidence>
<dbReference type="InterPro" id="IPR046039">
    <property type="entry name" value="DUF5997"/>
</dbReference>
<proteinExistence type="predicted"/>
<evidence type="ECO:0000313" key="3">
    <source>
        <dbReference type="Proteomes" id="UP000549913"/>
    </source>
</evidence>
<name>A0A852SBM5_9MICO</name>
<dbReference type="RefSeq" id="WP_179547062.1">
    <property type="nucleotide sequence ID" value="NZ_BSEW01000001.1"/>
</dbReference>
<reference evidence="2 3" key="1">
    <citation type="submission" date="2020-07" db="EMBL/GenBank/DDBJ databases">
        <title>Sequencing the genomes of 1000 actinobacteria strains.</title>
        <authorList>
            <person name="Klenk H.-P."/>
        </authorList>
    </citation>
    <scope>NUCLEOTIDE SEQUENCE [LARGE SCALE GENOMIC DNA]</scope>
    <source>
        <strain evidence="2 3">DSM 26474</strain>
    </source>
</reference>
<keyword evidence="3" id="KW-1185">Reference proteome</keyword>
<protein>
    <submittedName>
        <fullName evidence="2">Uncharacterized protein</fullName>
    </submittedName>
</protein>
<accession>A0A852SBM5</accession>
<dbReference type="AlphaFoldDB" id="A0A852SBM5"/>
<dbReference type="Proteomes" id="UP000549913">
    <property type="component" value="Unassembled WGS sequence"/>
</dbReference>
<comment type="caution">
    <text evidence="2">The sequence shown here is derived from an EMBL/GenBank/DDBJ whole genome shotgun (WGS) entry which is preliminary data.</text>
</comment>
<dbReference type="EMBL" id="JACCBM010000001">
    <property type="protein sequence ID" value="NYD69802.1"/>
    <property type="molecule type" value="Genomic_DNA"/>
</dbReference>
<feature type="region of interest" description="Disordered" evidence="1">
    <location>
        <begin position="112"/>
        <end position="144"/>
    </location>
</feature>
<organism evidence="2 3">
    <name type="scientific">Herbiconiux flava</name>
    <dbReference type="NCBI Taxonomy" id="881268"/>
    <lineage>
        <taxon>Bacteria</taxon>
        <taxon>Bacillati</taxon>
        <taxon>Actinomycetota</taxon>
        <taxon>Actinomycetes</taxon>
        <taxon>Micrococcales</taxon>
        <taxon>Microbacteriaceae</taxon>
        <taxon>Herbiconiux</taxon>
    </lineage>
</organism>
<gene>
    <name evidence="2" type="ORF">BJ984_000960</name>
</gene>
<dbReference type="Pfam" id="PF19460">
    <property type="entry name" value="DUF5997"/>
    <property type="match status" value="1"/>
</dbReference>